<dbReference type="AlphaFoldDB" id="A0A0V8JAN5"/>
<keyword evidence="5" id="KW-1185">Reference proteome</keyword>
<evidence type="ECO:0000313" key="4">
    <source>
        <dbReference type="EMBL" id="KSU84037.1"/>
    </source>
</evidence>
<dbReference type="EMBL" id="LNQN01000001">
    <property type="protein sequence ID" value="KSU84037.1"/>
    <property type="molecule type" value="Genomic_DNA"/>
</dbReference>
<dbReference type="PANTHER" id="PTHR42709">
    <property type="entry name" value="ALKALINE PHOSPHATASE LIKE PROTEIN"/>
    <property type="match status" value="1"/>
</dbReference>
<comment type="similarity">
    <text evidence="1">Belongs to the DedA family.</text>
</comment>
<dbReference type="InterPro" id="IPR051311">
    <property type="entry name" value="DedA_domain"/>
</dbReference>
<name>A0A0V8JAN5_9BACL</name>
<feature type="transmembrane region" description="Helical" evidence="2">
    <location>
        <begin position="51"/>
        <end position="73"/>
    </location>
</feature>
<dbReference type="Pfam" id="PF09335">
    <property type="entry name" value="VTT_dom"/>
    <property type="match status" value="1"/>
</dbReference>
<evidence type="ECO:0000256" key="2">
    <source>
        <dbReference type="SAM" id="Phobius"/>
    </source>
</evidence>
<evidence type="ECO:0000259" key="3">
    <source>
        <dbReference type="Pfam" id="PF09335"/>
    </source>
</evidence>
<comment type="caution">
    <text evidence="4">The sequence shown here is derived from an EMBL/GenBank/DDBJ whole genome shotgun (WGS) entry which is preliminary data.</text>
</comment>
<organism evidence="4 5">
    <name type="scientific">Fictibacillus enclensis</name>
    <dbReference type="NCBI Taxonomy" id="1017270"/>
    <lineage>
        <taxon>Bacteria</taxon>
        <taxon>Bacillati</taxon>
        <taxon>Bacillota</taxon>
        <taxon>Bacilli</taxon>
        <taxon>Bacillales</taxon>
        <taxon>Fictibacillaceae</taxon>
        <taxon>Fictibacillus</taxon>
    </lineage>
</organism>
<gene>
    <name evidence="4" type="ORF">AS030_00225</name>
</gene>
<dbReference type="InterPro" id="IPR032816">
    <property type="entry name" value="VTT_dom"/>
</dbReference>
<keyword evidence="2" id="KW-0472">Membrane</keyword>
<proteinExistence type="inferred from homology"/>
<keyword evidence="2" id="KW-0812">Transmembrane</keyword>
<dbReference type="GO" id="GO:0005886">
    <property type="term" value="C:plasma membrane"/>
    <property type="evidence" value="ECO:0007669"/>
    <property type="project" value="TreeGrafter"/>
</dbReference>
<dbReference type="PANTHER" id="PTHR42709:SF9">
    <property type="entry name" value="ALKALINE PHOSPHATASE LIKE PROTEIN"/>
    <property type="match status" value="1"/>
</dbReference>
<dbReference type="RefSeq" id="WP_061967082.1">
    <property type="nucleotide sequence ID" value="NZ_FMAV01000001.1"/>
</dbReference>
<evidence type="ECO:0000313" key="5">
    <source>
        <dbReference type="Proteomes" id="UP000054099"/>
    </source>
</evidence>
<feature type="transmembrane region" description="Helical" evidence="2">
    <location>
        <begin position="165"/>
        <end position="184"/>
    </location>
</feature>
<feature type="transmembrane region" description="Helical" evidence="2">
    <location>
        <begin position="137"/>
        <end position="159"/>
    </location>
</feature>
<accession>A0A0V8JAN5</accession>
<keyword evidence="2" id="KW-1133">Transmembrane helix</keyword>
<evidence type="ECO:0000256" key="1">
    <source>
        <dbReference type="ARBA" id="ARBA00010792"/>
    </source>
</evidence>
<sequence length="192" mass="21757">MSLDTVISYLQNYGHWIILLVLFCGITGIPAPEESFLFLVGVLVAKGHLEFGTSFLYAFMGTVAGMFASYWLGRKLGLPFIERYGKFIKITPDRWKAVEKRFHEHAITTLLFGFYLPGLRQLAPYIAGISTYSFLRYVLLSFLGSGMWTAAFISIGYFFGDQVKLSYLPWIAAAALLLFVLTVFRKKFTNRA</sequence>
<protein>
    <submittedName>
        <fullName evidence="4">Alkaline phosphatase</fullName>
    </submittedName>
</protein>
<feature type="domain" description="VTT" evidence="3">
    <location>
        <begin position="32"/>
        <end position="157"/>
    </location>
</feature>
<dbReference type="OrthoDB" id="9782291at2"/>
<reference evidence="4 5" key="1">
    <citation type="journal article" date="2014" name="Antonie Van Leeuwenhoek">
        <title>Fictibacillus enclensis sp. nov., isolated from marine sediment.</title>
        <authorList>
            <person name="Dastager S.G."/>
            <person name="Mawlankar R."/>
            <person name="Srinivasan K."/>
            <person name="Tang S.K."/>
            <person name="Lee J.C."/>
            <person name="Ramana V.V."/>
            <person name="Shouche Y.S."/>
        </authorList>
    </citation>
    <scope>NUCLEOTIDE SEQUENCE [LARGE SCALE GENOMIC DNA]</scope>
    <source>
        <strain evidence="4 5">NIO-1003</strain>
    </source>
</reference>
<feature type="transmembrane region" description="Helical" evidence="2">
    <location>
        <begin position="12"/>
        <end position="31"/>
    </location>
</feature>
<dbReference type="Proteomes" id="UP000054099">
    <property type="component" value="Unassembled WGS sequence"/>
</dbReference>